<dbReference type="PANTHER" id="PTHR45527:SF1">
    <property type="entry name" value="FATTY ACID SYNTHASE"/>
    <property type="match status" value="1"/>
</dbReference>
<dbReference type="InterPro" id="IPR000873">
    <property type="entry name" value="AMP-dep_synth/lig_dom"/>
</dbReference>
<comment type="caution">
    <text evidence="4">The sequence shown here is derived from an EMBL/GenBank/DDBJ whole genome shotgun (WGS) entry which is preliminary data.</text>
</comment>
<dbReference type="AlphaFoldDB" id="A0AAN7UXM3"/>
<evidence type="ECO:0000259" key="3">
    <source>
        <dbReference type="Pfam" id="PF00501"/>
    </source>
</evidence>
<dbReference type="Proteomes" id="UP001305414">
    <property type="component" value="Unassembled WGS sequence"/>
</dbReference>
<keyword evidence="5" id="KW-1185">Reference proteome</keyword>
<proteinExistence type="predicted"/>
<dbReference type="Pfam" id="PF00501">
    <property type="entry name" value="AMP-binding"/>
    <property type="match status" value="1"/>
</dbReference>
<evidence type="ECO:0000256" key="1">
    <source>
        <dbReference type="ARBA" id="ARBA00022450"/>
    </source>
</evidence>
<dbReference type="GO" id="GO:0043041">
    <property type="term" value="P:amino acid activation for nonribosomal peptide biosynthetic process"/>
    <property type="evidence" value="ECO:0007669"/>
    <property type="project" value="TreeGrafter"/>
</dbReference>
<evidence type="ECO:0000313" key="4">
    <source>
        <dbReference type="EMBL" id="KAK5637363.1"/>
    </source>
</evidence>
<gene>
    <name evidence="4" type="ORF">RRF57_013075</name>
</gene>
<dbReference type="GO" id="GO:0044550">
    <property type="term" value="P:secondary metabolite biosynthetic process"/>
    <property type="evidence" value="ECO:0007669"/>
    <property type="project" value="TreeGrafter"/>
</dbReference>
<keyword evidence="2" id="KW-0597">Phosphoprotein</keyword>
<reference evidence="4 5" key="1">
    <citation type="submission" date="2023-10" db="EMBL/GenBank/DDBJ databases">
        <title>Draft genome sequence of Xylaria bambusicola isolate GMP-LS, the root and basal stem rot pathogen of sugarcane in Indonesia.</title>
        <authorList>
            <person name="Selvaraj P."/>
            <person name="Muralishankar V."/>
            <person name="Muruganantham S."/>
            <person name="Sp S."/>
            <person name="Haryani S."/>
            <person name="Lau K.J.X."/>
            <person name="Naqvi N.I."/>
        </authorList>
    </citation>
    <scope>NUCLEOTIDE SEQUENCE [LARGE SCALE GENOMIC DNA]</scope>
    <source>
        <strain evidence="4">GMP-LS</strain>
    </source>
</reference>
<dbReference type="PANTHER" id="PTHR45527">
    <property type="entry name" value="NONRIBOSOMAL PEPTIDE SYNTHETASE"/>
    <property type="match status" value="1"/>
</dbReference>
<evidence type="ECO:0000313" key="5">
    <source>
        <dbReference type="Proteomes" id="UP001305414"/>
    </source>
</evidence>
<protein>
    <recommendedName>
        <fullName evidence="3">AMP-dependent synthetase/ligase domain-containing protein</fullName>
    </recommendedName>
</protein>
<feature type="domain" description="AMP-dependent synthetase/ligase" evidence="3">
    <location>
        <begin position="39"/>
        <end position="115"/>
    </location>
</feature>
<dbReference type="Gene3D" id="3.40.50.12780">
    <property type="entry name" value="N-terminal domain of ligase-like"/>
    <property type="match status" value="1"/>
</dbReference>
<name>A0AAN7UXM3_9PEZI</name>
<dbReference type="GO" id="GO:0031177">
    <property type="term" value="F:phosphopantetheine binding"/>
    <property type="evidence" value="ECO:0007669"/>
    <property type="project" value="TreeGrafter"/>
</dbReference>
<keyword evidence="1" id="KW-0596">Phosphopantetheine</keyword>
<sequence length="116" mass="12455">MSYTITHKASLLGKEEAATIWNMNGPVPASIQECIHALFEARAAENPDAPAVDAWDGRLTYSELEQLSARLACDLSRSGVGPEIVVPLLFEKSMWTLVAMLGVLKAGGAFVPLDVN</sequence>
<accession>A0AAN7UXM3</accession>
<evidence type="ECO:0000256" key="2">
    <source>
        <dbReference type="ARBA" id="ARBA00022553"/>
    </source>
</evidence>
<dbReference type="InterPro" id="IPR042099">
    <property type="entry name" value="ANL_N_sf"/>
</dbReference>
<dbReference type="EMBL" id="JAWHQM010000111">
    <property type="protein sequence ID" value="KAK5637363.1"/>
    <property type="molecule type" value="Genomic_DNA"/>
</dbReference>
<organism evidence="4 5">
    <name type="scientific">Xylaria bambusicola</name>
    <dbReference type="NCBI Taxonomy" id="326684"/>
    <lineage>
        <taxon>Eukaryota</taxon>
        <taxon>Fungi</taxon>
        <taxon>Dikarya</taxon>
        <taxon>Ascomycota</taxon>
        <taxon>Pezizomycotina</taxon>
        <taxon>Sordariomycetes</taxon>
        <taxon>Xylariomycetidae</taxon>
        <taxon>Xylariales</taxon>
        <taxon>Xylariaceae</taxon>
        <taxon>Xylaria</taxon>
    </lineage>
</organism>
<dbReference type="GO" id="GO:0005737">
    <property type="term" value="C:cytoplasm"/>
    <property type="evidence" value="ECO:0007669"/>
    <property type="project" value="TreeGrafter"/>
</dbReference>
<dbReference type="SUPFAM" id="SSF56801">
    <property type="entry name" value="Acetyl-CoA synthetase-like"/>
    <property type="match status" value="1"/>
</dbReference>